<evidence type="ECO:0000256" key="4">
    <source>
        <dbReference type="ARBA" id="ARBA00022525"/>
    </source>
</evidence>
<comment type="similarity">
    <text evidence="2">Belongs to the fatty-acid and retinol-binding protein (FARBP) family.</text>
</comment>
<keyword evidence="5" id="KW-0732">Signal</keyword>
<comment type="subcellular location">
    <subcellularLocation>
        <location evidence="1">Secreted</location>
    </subcellularLocation>
</comment>
<evidence type="ECO:0000256" key="2">
    <source>
        <dbReference type="ARBA" id="ARBA00006648"/>
    </source>
</evidence>
<evidence type="ECO:0000256" key="5">
    <source>
        <dbReference type="ARBA" id="ARBA00022729"/>
    </source>
</evidence>
<evidence type="ECO:0000313" key="8">
    <source>
        <dbReference type="EMBL" id="PIO69002.1"/>
    </source>
</evidence>
<keyword evidence="7" id="KW-0446">Lipid-binding</keyword>
<dbReference type="Pfam" id="PF05823">
    <property type="entry name" value="Gp-FAR-1"/>
    <property type="match status" value="1"/>
</dbReference>
<evidence type="ECO:0000256" key="6">
    <source>
        <dbReference type="ARBA" id="ARBA00023054"/>
    </source>
</evidence>
<protein>
    <recommendedName>
        <fullName evidence="3">Fatty-acid and retinol-binding protein 1</fullName>
    </recommendedName>
</protein>
<dbReference type="AlphaFoldDB" id="A0A2G9UGY3"/>
<dbReference type="GO" id="GO:0005576">
    <property type="term" value="C:extracellular region"/>
    <property type="evidence" value="ECO:0007669"/>
    <property type="project" value="UniProtKB-SubCell"/>
</dbReference>
<dbReference type="Proteomes" id="UP000230423">
    <property type="component" value="Unassembled WGS sequence"/>
</dbReference>
<dbReference type="OrthoDB" id="5808308at2759"/>
<evidence type="ECO:0000256" key="3">
    <source>
        <dbReference type="ARBA" id="ARBA00017453"/>
    </source>
</evidence>
<evidence type="ECO:0000256" key="1">
    <source>
        <dbReference type="ARBA" id="ARBA00004613"/>
    </source>
</evidence>
<dbReference type="EMBL" id="KZ346821">
    <property type="protein sequence ID" value="PIO69002.1"/>
    <property type="molecule type" value="Genomic_DNA"/>
</dbReference>
<dbReference type="GO" id="GO:0008289">
    <property type="term" value="F:lipid binding"/>
    <property type="evidence" value="ECO:0007669"/>
    <property type="project" value="UniProtKB-KW"/>
</dbReference>
<organism evidence="8 9">
    <name type="scientific">Teladorsagia circumcincta</name>
    <name type="common">Brown stomach worm</name>
    <name type="synonym">Ostertagia circumcincta</name>
    <dbReference type="NCBI Taxonomy" id="45464"/>
    <lineage>
        <taxon>Eukaryota</taxon>
        <taxon>Metazoa</taxon>
        <taxon>Ecdysozoa</taxon>
        <taxon>Nematoda</taxon>
        <taxon>Chromadorea</taxon>
        <taxon>Rhabditida</taxon>
        <taxon>Rhabditina</taxon>
        <taxon>Rhabditomorpha</taxon>
        <taxon>Strongyloidea</taxon>
        <taxon>Trichostrongylidae</taxon>
        <taxon>Teladorsagia</taxon>
    </lineage>
</organism>
<dbReference type="PANTHER" id="PTHR31418">
    <property type="entry name" value="FATTY-ACID AND RETINOL-BINDING PROTEIN 1"/>
    <property type="match status" value="1"/>
</dbReference>
<proteinExistence type="inferred from homology"/>
<keyword evidence="9" id="KW-1185">Reference proteome</keyword>
<dbReference type="PANTHER" id="PTHR31418:SF7">
    <property type="entry name" value="FATTY-ACID AND RETINOL-BINDING PROTEIN 1"/>
    <property type="match status" value="1"/>
</dbReference>
<evidence type="ECO:0000313" key="9">
    <source>
        <dbReference type="Proteomes" id="UP000230423"/>
    </source>
</evidence>
<sequence length="165" mass="18240">LMPKEAKNFLSSLSKADKAAIMEIAKNAAKYNTEEEALEALKVKAPELGARVEQLHGILKKRIEALGPEAKHYVKEIMAVARKIHDSIAEGKKLTAADLKGYAHKEIERYNGLPESSKKELQRAFPLVASFLKSRPEYAENVEESEDKALGRVVVAETNVIISSL</sequence>
<dbReference type="Gene3D" id="1.20.120.1100">
    <property type="match status" value="1"/>
</dbReference>
<feature type="non-terminal residue" evidence="8">
    <location>
        <position position="1"/>
    </location>
</feature>
<evidence type="ECO:0000256" key="7">
    <source>
        <dbReference type="ARBA" id="ARBA00023121"/>
    </source>
</evidence>
<keyword evidence="4" id="KW-0964">Secreted</keyword>
<accession>A0A2G9UGY3</accession>
<keyword evidence="6" id="KW-0175">Coiled coil</keyword>
<reference evidence="8 9" key="1">
    <citation type="submission" date="2015-09" db="EMBL/GenBank/DDBJ databases">
        <title>Draft genome of the parasitic nematode Teladorsagia circumcincta isolate WARC Sus (inbred).</title>
        <authorList>
            <person name="Mitreva M."/>
        </authorList>
    </citation>
    <scope>NUCLEOTIDE SEQUENCE [LARGE SCALE GENOMIC DNA]</scope>
    <source>
        <strain evidence="8 9">S</strain>
    </source>
</reference>
<name>A0A2G9UGY3_TELCI</name>
<dbReference type="InterPro" id="IPR008632">
    <property type="entry name" value="Gp-FAR-1"/>
</dbReference>
<gene>
    <name evidence="8" type="ORF">TELCIR_09196</name>
</gene>